<accession>A0A1Y1QVI2</accession>
<evidence type="ECO:0000259" key="1">
    <source>
        <dbReference type="Pfam" id="PF13304"/>
    </source>
</evidence>
<organism evidence="2 3">
    <name type="scientific">Thiothrix lacustris</name>
    <dbReference type="NCBI Taxonomy" id="525917"/>
    <lineage>
        <taxon>Bacteria</taxon>
        <taxon>Pseudomonadati</taxon>
        <taxon>Pseudomonadota</taxon>
        <taxon>Gammaproteobacteria</taxon>
        <taxon>Thiotrichales</taxon>
        <taxon>Thiotrichaceae</taxon>
        <taxon>Thiothrix</taxon>
    </lineage>
</organism>
<proteinExistence type="predicted"/>
<comment type="caution">
    <text evidence="2">The sequence shown here is derived from an EMBL/GenBank/DDBJ whole genome shotgun (WGS) entry which is preliminary data.</text>
</comment>
<dbReference type="InterPro" id="IPR003959">
    <property type="entry name" value="ATPase_AAA_core"/>
</dbReference>
<dbReference type="Pfam" id="PF13304">
    <property type="entry name" value="AAA_21"/>
    <property type="match status" value="1"/>
</dbReference>
<dbReference type="EMBL" id="MTEJ01000022">
    <property type="protein sequence ID" value="OQX14874.1"/>
    <property type="molecule type" value="Genomic_DNA"/>
</dbReference>
<dbReference type="GO" id="GO:0016887">
    <property type="term" value="F:ATP hydrolysis activity"/>
    <property type="evidence" value="ECO:0007669"/>
    <property type="project" value="InterPro"/>
</dbReference>
<name>A0A1Y1QVI2_9GAMM</name>
<gene>
    <name evidence="2" type="ORF">BWK73_08290</name>
</gene>
<dbReference type="SUPFAM" id="SSF52540">
    <property type="entry name" value="P-loop containing nucleoside triphosphate hydrolases"/>
    <property type="match status" value="1"/>
</dbReference>
<protein>
    <recommendedName>
        <fullName evidence="1">ATPase AAA-type core domain-containing protein</fullName>
    </recommendedName>
</protein>
<reference evidence="2 3" key="1">
    <citation type="submission" date="2017-01" db="EMBL/GenBank/DDBJ databases">
        <title>Novel large sulfur bacteria in the metagenomes of groundwater-fed chemosynthetic microbial mats in the Lake Huron basin.</title>
        <authorList>
            <person name="Sharrar A.M."/>
            <person name="Flood B.E."/>
            <person name="Bailey J.V."/>
            <person name="Jones D.S."/>
            <person name="Biddanda B."/>
            <person name="Ruberg S.A."/>
            <person name="Marcus D.N."/>
            <person name="Dick G.J."/>
        </authorList>
    </citation>
    <scope>NUCLEOTIDE SEQUENCE [LARGE SCALE GENOMIC DNA]</scope>
    <source>
        <strain evidence="2">A8</strain>
    </source>
</reference>
<dbReference type="PANTHER" id="PTHR40396:SF1">
    <property type="entry name" value="ATPASE AAA-TYPE CORE DOMAIN-CONTAINING PROTEIN"/>
    <property type="match status" value="1"/>
</dbReference>
<evidence type="ECO:0000313" key="3">
    <source>
        <dbReference type="Proteomes" id="UP000192491"/>
    </source>
</evidence>
<dbReference type="InterPro" id="IPR027417">
    <property type="entry name" value="P-loop_NTPase"/>
</dbReference>
<dbReference type="GO" id="GO:0005524">
    <property type="term" value="F:ATP binding"/>
    <property type="evidence" value="ECO:0007669"/>
    <property type="project" value="InterPro"/>
</dbReference>
<dbReference type="AlphaFoldDB" id="A0A1Y1QVI2"/>
<sequence>MLVEFSVTNFRSIRDKQTLSMVKGKGSELEATHTFKPNAPSSETLLKSAAIYGANAAGKSNIIKALSMMKQIVVQPPNVGEKLPVVPFMFDPETPQQPTEFELVFISDNVRYQYGFSATAERIWSEWLFAFPKGRSQRWFEREYYPQTGEYTWHLDTNLKGEKKVWRDSTRDNALFLSTAAQLNSESLLLIYTFFDAIEEIRSDITSGLISAATLADKEFKNLIISTLIDADVGILNISTEKKYGEIIKDGDPERDVNIYRKINGTTYTSKLENESDGTKELFHLAAYLKGTLLNGCLLIIDEINAKLHPALVRYLVGLFNSVEHNPENAQLIFTTHETSILDQDILRRDQVWFCEKDENQATRLYSLLDFKPRKGHENLEAAYLSGRYGAIPMINAR</sequence>
<dbReference type="Proteomes" id="UP000192491">
    <property type="component" value="Unassembled WGS sequence"/>
</dbReference>
<feature type="domain" description="ATPase AAA-type core" evidence="1">
    <location>
        <begin position="49"/>
        <end position="343"/>
    </location>
</feature>
<evidence type="ECO:0000313" key="2">
    <source>
        <dbReference type="EMBL" id="OQX14874.1"/>
    </source>
</evidence>
<dbReference type="PANTHER" id="PTHR40396">
    <property type="entry name" value="ATPASE-LIKE PROTEIN"/>
    <property type="match status" value="1"/>
</dbReference>
<dbReference type="Gene3D" id="3.40.50.300">
    <property type="entry name" value="P-loop containing nucleotide triphosphate hydrolases"/>
    <property type="match status" value="1"/>
</dbReference>